<keyword evidence="2" id="KW-0472">Membrane</keyword>
<comment type="caution">
    <text evidence="3">The sequence shown here is derived from an EMBL/GenBank/DDBJ whole genome shotgun (WGS) entry which is preliminary data.</text>
</comment>
<feature type="transmembrane region" description="Helical" evidence="2">
    <location>
        <begin position="70"/>
        <end position="95"/>
    </location>
</feature>
<dbReference type="Proteomes" id="UP000283644">
    <property type="component" value="Unassembled WGS sequence"/>
</dbReference>
<organism evidence="3 4">
    <name type="scientific">Nocardioides immobilis</name>
    <dbReference type="NCBI Taxonomy" id="2049295"/>
    <lineage>
        <taxon>Bacteria</taxon>
        <taxon>Bacillati</taxon>
        <taxon>Actinomycetota</taxon>
        <taxon>Actinomycetes</taxon>
        <taxon>Propionibacteriales</taxon>
        <taxon>Nocardioidaceae</taxon>
        <taxon>Nocardioides</taxon>
    </lineage>
</organism>
<dbReference type="EMBL" id="QXGH01000011">
    <property type="protein sequence ID" value="RHW28021.1"/>
    <property type="molecule type" value="Genomic_DNA"/>
</dbReference>
<keyword evidence="2" id="KW-1133">Transmembrane helix</keyword>
<evidence type="ECO:0000313" key="4">
    <source>
        <dbReference type="Proteomes" id="UP000283644"/>
    </source>
</evidence>
<dbReference type="RefSeq" id="WP_118924022.1">
    <property type="nucleotide sequence ID" value="NZ_QXGH01000011.1"/>
</dbReference>
<keyword evidence="4" id="KW-1185">Reference proteome</keyword>
<evidence type="ECO:0008006" key="5">
    <source>
        <dbReference type="Google" id="ProtNLM"/>
    </source>
</evidence>
<reference evidence="3 4" key="1">
    <citation type="submission" date="2018-09" db="EMBL/GenBank/DDBJ databases">
        <title>Genome sequencing of Nocardioides immobilis CCTCC AB 2017083 for comparison to Nocardioides silvaticus.</title>
        <authorList>
            <person name="Li C."/>
            <person name="Wang G."/>
        </authorList>
    </citation>
    <scope>NUCLEOTIDE SEQUENCE [LARGE SCALE GENOMIC DNA]</scope>
    <source>
        <strain evidence="3 4">CCTCC AB 2017083</strain>
    </source>
</reference>
<keyword evidence="2" id="KW-0812">Transmembrane</keyword>
<name>A0A417Y659_9ACTN</name>
<evidence type="ECO:0000313" key="3">
    <source>
        <dbReference type="EMBL" id="RHW28021.1"/>
    </source>
</evidence>
<feature type="region of interest" description="Disordered" evidence="1">
    <location>
        <begin position="1"/>
        <end position="30"/>
    </location>
</feature>
<evidence type="ECO:0000256" key="2">
    <source>
        <dbReference type="SAM" id="Phobius"/>
    </source>
</evidence>
<protein>
    <recommendedName>
        <fullName evidence="5">Septum formation-related domain-containing protein</fullName>
    </recommendedName>
</protein>
<sequence length="235" mass="24495">MGQGKDPYDDAGGFTPYQPDATPDGEPSEAAAAAPFVPYGNAPYGSTPYGTAIGAPLLTPAPTKNRRWPWGVAIAVVVTTFGSCISGLVGIIGGIGSSDDVGDPAPLRTEIYANDLAEGQCVNGSGLDPGTTDPVSGLEVVDCSTAHDAEVLAVKVLDADEAAGYDFDDDSQIDVNCRNLFSERQKEILRAGDYFIWALTETAQPVTNDKVACLVVNGDGRHLRGAFDMATPEQP</sequence>
<dbReference type="AlphaFoldDB" id="A0A417Y659"/>
<gene>
    <name evidence="3" type="ORF">D0Z08_07000</name>
</gene>
<proteinExistence type="predicted"/>
<evidence type="ECO:0000256" key="1">
    <source>
        <dbReference type="SAM" id="MobiDB-lite"/>
    </source>
</evidence>
<dbReference type="OrthoDB" id="3790772at2"/>
<accession>A0A417Y659</accession>